<proteinExistence type="predicted"/>
<dbReference type="AlphaFoldDB" id="A0A5J4S396"/>
<evidence type="ECO:0000313" key="1">
    <source>
        <dbReference type="EMBL" id="KAA6340238.1"/>
    </source>
</evidence>
<comment type="caution">
    <text evidence="1">The sequence shown here is derived from an EMBL/GenBank/DDBJ whole genome shotgun (WGS) entry which is preliminary data.</text>
</comment>
<dbReference type="GO" id="GO:0005975">
    <property type="term" value="P:carbohydrate metabolic process"/>
    <property type="evidence" value="ECO:0007669"/>
    <property type="project" value="InterPro"/>
</dbReference>
<keyword evidence="1" id="KW-0326">Glycosidase</keyword>
<protein>
    <submittedName>
        <fullName evidence="1">Alpha-xylosidase BoGH31A</fullName>
        <ecNumber evidence="1">3.2.1.177</ecNumber>
    </submittedName>
</protein>
<dbReference type="SUPFAM" id="SSF74650">
    <property type="entry name" value="Galactose mutarotase-like"/>
    <property type="match status" value="1"/>
</dbReference>
<dbReference type="InterPro" id="IPR011013">
    <property type="entry name" value="Gal_mutarotase_sf_dom"/>
</dbReference>
<name>A0A5J4S396_9ZZZZ</name>
<dbReference type="EMBL" id="SNRY01000475">
    <property type="protein sequence ID" value="KAA6340238.1"/>
    <property type="molecule type" value="Genomic_DNA"/>
</dbReference>
<dbReference type="PROSITE" id="PS51257">
    <property type="entry name" value="PROKAR_LIPOPROTEIN"/>
    <property type="match status" value="1"/>
</dbReference>
<dbReference type="Gene3D" id="2.60.40.1760">
    <property type="entry name" value="glycosyl hydrolase (family 31)"/>
    <property type="match status" value="1"/>
</dbReference>
<dbReference type="GO" id="GO:0030246">
    <property type="term" value="F:carbohydrate binding"/>
    <property type="evidence" value="ECO:0007669"/>
    <property type="project" value="InterPro"/>
</dbReference>
<organism evidence="1">
    <name type="scientific">termite gut metagenome</name>
    <dbReference type="NCBI Taxonomy" id="433724"/>
    <lineage>
        <taxon>unclassified sequences</taxon>
        <taxon>metagenomes</taxon>
        <taxon>organismal metagenomes</taxon>
    </lineage>
</organism>
<dbReference type="EC" id="3.2.1.177" evidence="1"/>
<feature type="non-terminal residue" evidence="1">
    <location>
        <position position="124"/>
    </location>
</feature>
<keyword evidence="1" id="KW-0378">Hydrolase</keyword>
<accession>A0A5J4S396</accession>
<gene>
    <name evidence="1" type="ORF">EZS27_011902</name>
</gene>
<sequence>MKTKATILIAVGFLTIVTCAFFVTSCSGKKEVVVEFNDGTLTLIPLNPNAVRVRFAQAGSQPQEELIFTQKVNTPAYKVNETDDELTLSLEKISVIVDKQKETLRFTDQNGHLILQEKEGGRQI</sequence>
<dbReference type="GO" id="GO:0061634">
    <property type="term" value="F:alpha-D-xyloside xylohydrolase"/>
    <property type="evidence" value="ECO:0007669"/>
    <property type="project" value="UniProtKB-EC"/>
</dbReference>
<reference evidence="1" key="1">
    <citation type="submission" date="2019-03" db="EMBL/GenBank/DDBJ databases">
        <title>Single cell metagenomics reveals metabolic interactions within the superorganism composed of flagellate Streblomastix strix and complex community of Bacteroidetes bacteria on its surface.</title>
        <authorList>
            <person name="Treitli S.C."/>
            <person name="Kolisko M."/>
            <person name="Husnik F."/>
            <person name="Keeling P."/>
            <person name="Hampl V."/>
        </authorList>
    </citation>
    <scope>NUCLEOTIDE SEQUENCE</scope>
    <source>
        <strain evidence="1">STM</strain>
    </source>
</reference>